<comment type="caution">
    <text evidence="2">The sequence shown here is derived from an EMBL/GenBank/DDBJ whole genome shotgun (WGS) entry which is preliminary data.</text>
</comment>
<sequence length="308" mass="35592">MLKKGIIALLLMGIGFLCTSCITVQQKQTIGDGVKLFETGYDNKMRDFTYDHKVDDFATTNTDIKNFILLQSEGAFMLGPAGVDYYKTSVANMILTLQRFTDEMEQTSVPKQYKQAHEDLLQAYQNFFDAVTVYQKALNKDGITTSNIEGLFSAYPQITLASEKWYTLYKKGKAIQGPSKYIVIGNLQDRWFYINSTQSRIEETLGMIKSNLLPRVEKKDNNSADKMQHNLVHHLPSVIFYMKIIQVPESFSTAHQHLLSACENFYNFIKDTQYQQNNEEYQEKLKGCYEDIEKAWKEWKLVEGEDQF</sequence>
<proteinExistence type="predicted"/>
<organism evidence="2 3">
    <name type="scientific">Neobacillus vireti LMG 21834</name>
    <dbReference type="NCBI Taxonomy" id="1131730"/>
    <lineage>
        <taxon>Bacteria</taxon>
        <taxon>Bacillati</taxon>
        <taxon>Bacillota</taxon>
        <taxon>Bacilli</taxon>
        <taxon>Bacillales</taxon>
        <taxon>Bacillaceae</taxon>
        <taxon>Neobacillus</taxon>
    </lineage>
</organism>
<evidence type="ECO:0000313" key="3">
    <source>
        <dbReference type="Proteomes" id="UP000018877"/>
    </source>
</evidence>
<dbReference type="EMBL" id="ALAN01000071">
    <property type="protein sequence ID" value="ETI68359.1"/>
    <property type="molecule type" value="Genomic_DNA"/>
</dbReference>
<name>A0AB94IMW8_9BACI</name>
<reference evidence="2 3" key="1">
    <citation type="journal article" date="2014" name="Environ. Microbiol.">
        <title>The nitrate-ammonifying and nosZ-carrying bacterium Bacillus vireti is a potent source and sink for nitric and nitrous oxide under high nitrate conditions.</title>
        <authorList>
            <person name="Mania D."/>
            <person name="Heylen K."/>
            <person name="van Spanning R.J."/>
            <person name="Frostegard A."/>
        </authorList>
    </citation>
    <scope>NUCLEOTIDE SEQUENCE [LARGE SCALE GENOMIC DNA]</scope>
    <source>
        <strain evidence="2 3">LMG 21834</strain>
    </source>
</reference>
<evidence type="ECO:0000256" key="1">
    <source>
        <dbReference type="SAM" id="SignalP"/>
    </source>
</evidence>
<dbReference type="RefSeq" id="WP_024028753.1">
    <property type="nucleotide sequence ID" value="NZ_ALAN01000071.1"/>
</dbReference>
<protein>
    <recommendedName>
        <fullName evidence="4">Lipoprotein</fullName>
    </recommendedName>
</protein>
<gene>
    <name evidence="2" type="ORF">BAVI_12849</name>
</gene>
<accession>A0AB94IMW8</accession>
<evidence type="ECO:0008006" key="4">
    <source>
        <dbReference type="Google" id="ProtNLM"/>
    </source>
</evidence>
<evidence type="ECO:0000313" key="2">
    <source>
        <dbReference type="EMBL" id="ETI68359.1"/>
    </source>
</evidence>
<keyword evidence="3" id="KW-1185">Reference proteome</keyword>
<dbReference type="Proteomes" id="UP000018877">
    <property type="component" value="Unassembled WGS sequence"/>
</dbReference>
<feature type="signal peptide" evidence="1">
    <location>
        <begin position="1"/>
        <end position="20"/>
    </location>
</feature>
<feature type="chain" id="PRO_5044500639" description="Lipoprotein" evidence="1">
    <location>
        <begin position="21"/>
        <end position="308"/>
    </location>
</feature>
<dbReference type="AlphaFoldDB" id="A0AB94IMW8"/>
<keyword evidence="1" id="KW-0732">Signal</keyword>